<reference evidence="1" key="1">
    <citation type="submission" date="2020-11" db="EMBL/GenBank/DDBJ databases">
        <title>Chlorella ohadii genome sequencing and assembly.</title>
        <authorList>
            <person name="Murik O."/>
            <person name="Treves H."/>
            <person name="Kedem I."/>
            <person name="Shotland Y."/>
            <person name="Kaplan A."/>
        </authorList>
    </citation>
    <scope>NUCLEOTIDE SEQUENCE</scope>
    <source>
        <strain evidence="1">1</strain>
    </source>
</reference>
<name>A0AAD5DQ80_9CHLO</name>
<keyword evidence="2" id="KW-1185">Reference proteome</keyword>
<dbReference type="EMBL" id="JADXDR010000060">
    <property type="protein sequence ID" value="KAI7841737.1"/>
    <property type="molecule type" value="Genomic_DNA"/>
</dbReference>
<proteinExistence type="predicted"/>
<sequence length="273" mass="29031">MADPAPAPAAGVPPPAAAAAVVAADEPSAEAGEASKQRRNRIKKLKAQYVAILELEQRAAAGQPLDAGQAEKVSRKAAVAAELESLGVALPEAPPPLPAEPLADASGHSAAWQSIEEDITQEEVAAALEKLYKLLEENPGFSYFITLPAPKPDIAVHLEDTMGAVFFETMRPRAEAGQPRAVKVMYEQLLPTARHAGIPPMQLRLQLLAEYGIDPVTEQVVSGSEEEKLAWLHSVVPAAERQAAERQLQQTERLKAGQAGRVVCGTRGQRGGR</sequence>
<protein>
    <submittedName>
        <fullName evidence="1">Uncharacterized protein</fullName>
    </submittedName>
</protein>
<accession>A0AAD5DQ80</accession>
<dbReference type="Proteomes" id="UP001205105">
    <property type="component" value="Unassembled WGS sequence"/>
</dbReference>
<dbReference type="AlphaFoldDB" id="A0AAD5DQ80"/>
<organism evidence="1 2">
    <name type="scientific">Chlorella ohadii</name>
    <dbReference type="NCBI Taxonomy" id="2649997"/>
    <lineage>
        <taxon>Eukaryota</taxon>
        <taxon>Viridiplantae</taxon>
        <taxon>Chlorophyta</taxon>
        <taxon>core chlorophytes</taxon>
        <taxon>Trebouxiophyceae</taxon>
        <taxon>Chlorellales</taxon>
        <taxon>Chlorellaceae</taxon>
        <taxon>Chlorella clade</taxon>
        <taxon>Chlorella</taxon>
    </lineage>
</organism>
<gene>
    <name evidence="1" type="ORF">COHA_004603</name>
</gene>
<evidence type="ECO:0000313" key="2">
    <source>
        <dbReference type="Proteomes" id="UP001205105"/>
    </source>
</evidence>
<evidence type="ECO:0000313" key="1">
    <source>
        <dbReference type="EMBL" id="KAI7841737.1"/>
    </source>
</evidence>
<comment type="caution">
    <text evidence="1">The sequence shown here is derived from an EMBL/GenBank/DDBJ whole genome shotgun (WGS) entry which is preliminary data.</text>
</comment>